<evidence type="ECO:0000256" key="2">
    <source>
        <dbReference type="ARBA" id="ARBA00022857"/>
    </source>
</evidence>
<proteinExistence type="inferred from homology"/>
<keyword evidence="3" id="KW-0560">Oxidoreductase</keyword>
<keyword evidence="5" id="KW-1185">Reference proteome</keyword>
<evidence type="ECO:0000259" key="4">
    <source>
        <dbReference type="Pfam" id="PF00248"/>
    </source>
</evidence>
<dbReference type="KEGG" id="tpal:117643307"/>
<gene>
    <name evidence="6" type="primary">LOC117643307</name>
</gene>
<dbReference type="RefSeq" id="XP_034238032.1">
    <property type="nucleotide sequence ID" value="XM_034382141.1"/>
</dbReference>
<dbReference type="FunFam" id="3.20.20.100:FF:000006">
    <property type="entry name" value="Aldo-keto reductase family 1 member A1"/>
    <property type="match status" value="1"/>
</dbReference>
<dbReference type="SUPFAM" id="SSF51430">
    <property type="entry name" value="NAD(P)-linked oxidoreductase"/>
    <property type="match status" value="1"/>
</dbReference>
<evidence type="ECO:0000313" key="6">
    <source>
        <dbReference type="RefSeq" id="XP_034238032.1"/>
    </source>
</evidence>
<dbReference type="InParanoid" id="A0A6P8YV87"/>
<evidence type="ECO:0000256" key="3">
    <source>
        <dbReference type="ARBA" id="ARBA00023002"/>
    </source>
</evidence>
<dbReference type="InterPro" id="IPR036812">
    <property type="entry name" value="NAD(P)_OxRdtase_dom_sf"/>
</dbReference>
<dbReference type="GO" id="GO:0016491">
    <property type="term" value="F:oxidoreductase activity"/>
    <property type="evidence" value="ECO:0007669"/>
    <property type="project" value="UniProtKB-KW"/>
</dbReference>
<feature type="domain" description="NADP-dependent oxidoreductase" evidence="4">
    <location>
        <begin position="71"/>
        <end position="348"/>
    </location>
</feature>
<keyword evidence="2" id="KW-0521">NADP</keyword>
<evidence type="ECO:0000313" key="5">
    <source>
        <dbReference type="Proteomes" id="UP000515158"/>
    </source>
</evidence>
<dbReference type="GeneID" id="117643307"/>
<sequence>MRYRSCDNSTATNAPMNCLWRTDLEHYDLRMVPLYLCVTLAVVAVASGAPPKAGDVTKVALNSGTFMPIVGLGTSKVTDEREMEQTLDAALEAGYRHIDTATVYRNEHLIGKVLKRWLSEGKLKREDLFITTKLPLYAMRAADVPYFLNESLTKLQLDYVDMYLIHMPFAVKREAYSDGRFDDNGTDPTTDHLAIWKAMVAEKEAGRAKALGVSNFNETQIERIIKNSPVPPANLQVELHLYHQQKPLVAFCKKNNIAVTAYAPIGSPNAKWVVLSGRNLPDLFSLPEVKAIAQKHNKTTAEVLLRHTVQRGIIVIPKSSNPKRISQNIDIFDFALDDNDVATLDALDKGIDGKLFNMKGFAGAENHPEYPWPALRNTPQKA</sequence>
<dbReference type="FunCoup" id="A0A6P8YV87">
    <property type="interactions" value="343"/>
</dbReference>
<dbReference type="PRINTS" id="PR00069">
    <property type="entry name" value="ALDKETRDTASE"/>
</dbReference>
<dbReference type="InterPro" id="IPR020471">
    <property type="entry name" value="AKR"/>
</dbReference>
<dbReference type="Gene3D" id="3.20.20.100">
    <property type="entry name" value="NADP-dependent oxidoreductase domain"/>
    <property type="match status" value="1"/>
</dbReference>
<dbReference type="Proteomes" id="UP000515158">
    <property type="component" value="Unplaced"/>
</dbReference>
<comment type="similarity">
    <text evidence="1">Belongs to the aldo/keto reductase family.</text>
</comment>
<reference evidence="6" key="1">
    <citation type="submission" date="2025-08" db="UniProtKB">
        <authorList>
            <consortium name="RefSeq"/>
        </authorList>
    </citation>
    <scope>IDENTIFICATION</scope>
    <source>
        <tissue evidence="6">Total insect</tissue>
    </source>
</reference>
<name>A0A6P8YV87_THRPL</name>
<dbReference type="OrthoDB" id="416253at2759"/>
<dbReference type="PANTHER" id="PTHR11732">
    <property type="entry name" value="ALDO/KETO REDUCTASE"/>
    <property type="match status" value="1"/>
</dbReference>
<dbReference type="PROSITE" id="PS00062">
    <property type="entry name" value="ALDOKETO_REDUCTASE_2"/>
    <property type="match status" value="1"/>
</dbReference>
<protein>
    <submittedName>
        <fullName evidence="6">1,5-anhydro-D-fructose reductase-like isoform X1</fullName>
    </submittedName>
</protein>
<accession>A0A6P8YV87</accession>
<dbReference type="PROSITE" id="PS00798">
    <property type="entry name" value="ALDOKETO_REDUCTASE_1"/>
    <property type="match status" value="1"/>
</dbReference>
<dbReference type="Pfam" id="PF00248">
    <property type="entry name" value="Aldo_ket_red"/>
    <property type="match status" value="1"/>
</dbReference>
<evidence type="ECO:0000256" key="1">
    <source>
        <dbReference type="ARBA" id="ARBA00007905"/>
    </source>
</evidence>
<organism evidence="6">
    <name type="scientific">Thrips palmi</name>
    <name type="common">Melon thrips</name>
    <dbReference type="NCBI Taxonomy" id="161013"/>
    <lineage>
        <taxon>Eukaryota</taxon>
        <taxon>Metazoa</taxon>
        <taxon>Ecdysozoa</taxon>
        <taxon>Arthropoda</taxon>
        <taxon>Hexapoda</taxon>
        <taxon>Insecta</taxon>
        <taxon>Pterygota</taxon>
        <taxon>Neoptera</taxon>
        <taxon>Paraneoptera</taxon>
        <taxon>Thysanoptera</taxon>
        <taxon>Terebrantia</taxon>
        <taxon>Thripoidea</taxon>
        <taxon>Thripidae</taxon>
        <taxon>Thrips</taxon>
    </lineage>
</organism>
<dbReference type="PROSITE" id="PS00063">
    <property type="entry name" value="ALDOKETO_REDUCTASE_3"/>
    <property type="match status" value="1"/>
</dbReference>
<dbReference type="InterPro" id="IPR023210">
    <property type="entry name" value="NADP_OxRdtase_dom"/>
</dbReference>
<dbReference type="AlphaFoldDB" id="A0A6P8YV87"/>
<dbReference type="InterPro" id="IPR018170">
    <property type="entry name" value="Aldo/ket_reductase_CS"/>
</dbReference>